<evidence type="ECO:0000313" key="7">
    <source>
        <dbReference type="Proteomes" id="UP000663981"/>
    </source>
</evidence>
<comment type="caution">
    <text evidence="6">The sequence shown here is derived from an EMBL/GenBank/DDBJ whole genome shotgun (WGS) entry which is preliminary data.</text>
</comment>
<dbReference type="Pfam" id="PF13377">
    <property type="entry name" value="Peripla_BP_3"/>
    <property type="match status" value="1"/>
</dbReference>
<dbReference type="SUPFAM" id="SSF53822">
    <property type="entry name" value="Periplasmic binding protein-like I"/>
    <property type="match status" value="1"/>
</dbReference>
<dbReference type="PROSITE" id="PS00356">
    <property type="entry name" value="HTH_LACI_1"/>
    <property type="match status" value="1"/>
</dbReference>
<dbReference type="CDD" id="cd01392">
    <property type="entry name" value="HTH_LacI"/>
    <property type="match status" value="1"/>
</dbReference>
<gene>
    <name evidence="6" type="ORF">I7822_23355</name>
</gene>
<dbReference type="InterPro" id="IPR028082">
    <property type="entry name" value="Peripla_BP_I"/>
</dbReference>
<accession>A0ABS3N944</accession>
<sequence length="352" mass="39509">MLMVTMKDIAERAKVSIATVSYVLNESGNVGEDTKKKVLEVIKELNYRPNLIAKSLKMKKTNTIGVIVEDMTVFNAPNIIDGINENAEKLGLSILLTNMRLEKRVSNNPNDPDLVKPIIKKIMDELVSKKVDGIIYVGLHPRDVTESIPETDIPILFTYCYTTKQEHCAINYNDEQAAYEATNYFVSKGHKKIALISGHIDSMSSHSRYSGYYKSIKKHNLLFNPSYIKTGDWRFDSGYSLTKELLETKDLPTAILAMNDQMAIGAIRACNDLGYRVPDDISIIGFDNREFGAYYSPKLTTMSLPLRRMGLLAIETIYHLISGSPTDCNKLKTTLSCELIERDSVCPPTGLF</sequence>
<evidence type="ECO:0000256" key="4">
    <source>
        <dbReference type="ARBA" id="ARBA00023163"/>
    </source>
</evidence>
<keyword evidence="3 6" id="KW-0238">DNA-binding</keyword>
<dbReference type="SUPFAM" id="SSF47413">
    <property type="entry name" value="lambda repressor-like DNA-binding domains"/>
    <property type="match status" value="1"/>
</dbReference>
<dbReference type="PANTHER" id="PTHR30146">
    <property type="entry name" value="LACI-RELATED TRANSCRIPTIONAL REPRESSOR"/>
    <property type="match status" value="1"/>
</dbReference>
<dbReference type="GO" id="GO:0003677">
    <property type="term" value="F:DNA binding"/>
    <property type="evidence" value="ECO:0007669"/>
    <property type="project" value="UniProtKB-KW"/>
</dbReference>
<dbReference type="InterPro" id="IPR046335">
    <property type="entry name" value="LacI/GalR-like_sensor"/>
</dbReference>
<protein>
    <submittedName>
        <fullName evidence="6">LacI family DNA-binding transcriptional regulator</fullName>
    </submittedName>
</protein>
<dbReference type="InterPro" id="IPR000843">
    <property type="entry name" value="HTH_LacI"/>
</dbReference>
<evidence type="ECO:0000313" key="6">
    <source>
        <dbReference type="EMBL" id="MBO1514570.1"/>
    </source>
</evidence>
<dbReference type="PROSITE" id="PS50932">
    <property type="entry name" value="HTH_LACI_2"/>
    <property type="match status" value="1"/>
</dbReference>
<keyword evidence="1" id="KW-0678">Repressor</keyword>
<dbReference type="Gene3D" id="3.40.50.2300">
    <property type="match status" value="2"/>
</dbReference>
<evidence type="ECO:0000256" key="1">
    <source>
        <dbReference type="ARBA" id="ARBA00022491"/>
    </source>
</evidence>
<dbReference type="CDD" id="cd06288">
    <property type="entry name" value="PBP1_sucrose_transcription_regulator"/>
    <property type="match status" value="1"/>
</dbReference>
<evidence type="ECO:0000259" key="5">
    <source>
        <dbReference type="PROSITE" id="PS50932"/>
    </source>
</evidence>
<keyword evidence="2" id="KW-0805">Transcription regulation</keyword>
<evidence type="ECO:0000256" key="2">
    <source>
        <dbReference type="ARBA" id="ARBA00023015"/>
    </source>
</evidence>
<dbReference type="Gene3D" id="1.10.260.40">
    <property type="entry name" value="lambda repressor-like DNA-binding domains"/>
    <property type="match status" value="1"/>
</dbReference>
<evidence type="ECO:0000256" key="3">
    <source>
        <dbReference type="ARBA" id="ARBA00023125"/>
    </source>
</evidence>
<proteinExistence type="predicted"/>
<dbReference type="Proteomes" id="UP000663981">
    <property type="component" value="Unassembled WGS sequence"/>
</dbReference>
<feature type="domain" description="HTH lacI-type" evidence="5">
    <location>
        <begin position="4"/>
        <end position="58"/>
    </location>
</feature>
<organism evidence="6 7">
    <name type="scientific">Metabacillus bambusae</name>
    <dbReference type="NCBI Taxonomy" id="2795218"/>
    <lineage>
        <taxon>Bacteria</taxon>
        <taxon>Bacillati</taxon>
        <taxon>Bacillota</taxon>
        <taxon>Bacilli</taxon>
        <taxon>Bacillales</taxon>
        <taxon>Bacillaceae</taxon>
        <taxon>Metabacillus</taxon>
    </lineage>
</organism>
<keyword evidence="7" id="KW-1185">Reference proteome</keyword>
<dbReference type="SMART" id="SM00354">
    <property type="entry name" value="HTH_LACI"/>
    <property type="match status" value="1"/>
</dbReference>
<dbReference type="EMBL" id="JAGDEL010000024">
    <property type="protein sequence ID" value="MBO1514570.1"/>
    <property type="molecule type" value="Genomic_DNA"/>
</dbReference>
<dbReference type="PANTHER" id="PTHR30146:SF148">
    <property type="entry name" value="HTH-TYPE TRANSCRIPTIONAL REPRESSOR PURR-RELATED"/>
    <property type="match status" value="1"/>
</dbReference>
<name>A0ABS3N944_9BACI</name>
<reference evidence="6 7" key="1">
    <citation type="submission" date="2021-03" db="EMBL/GenBank/DDBJ databases">
        <title>Whole genome sequence of Metabacillus bambusae BG109.</title>
        <authorList>
            <person name="Jeong J.W."/>
        </authorList>
    </citation>
    <scope>NUCLEOTIDE SEQUENCE [LARGE SCALE GENOMIC DNA]</scope>
    <source>
        <strain evidence="6 7">BG109</strain>
    </source>
</reference>
<keyword evidence="4" id="KW-0804">Transcription</keyword>
<dbReference type="InterPro" id="IPR010982">
    <property type="entry name" value="Lambda_DNA-bd_dom_sf"/>
</dbReference>
<dbReference type="Pfam" id="PF00356">
    <property type="entry name" value="LacI"/>
    <property type="match status" value="1"/>
</dbReference>